<dbReference type="Gene3D" id="2.130.10.10">
    <property type="entry name" value="YVTN repeat-like/Quinoprotein amine dehydrogenase"/>
    <property type="match status" value="2"/>
</dbReference>
<organism evidence="3 4">
    <name type="scientific">Longimicrobium terrae</name>
    <dbReference type="NCBI Taxonomy" id="1639882"/>
    <lineage>
        <taxon>Bacteria</taxon>
        <taxon>Pseudomonadati</taxon>
        <taxon>Gemmatimonadota</taxon>
        <taxon>Longimicrobiia</taxon>
        <taxon>Longimicrobiales</taxon>
        <taxon>Longimicrobiaceae</taxon>
        <taxon>Longimicrobium</taxon>
    </lineage>
</organism>
<dbReference type="InterPro" id="IPR019405">
    <property type="entry name" value="Lactonase_7-beta_prop"/>
</dbReference>
<dbReference type="PANTHER" id="PTHR30344:SF1">
    <property type="entry name" value="6-PHOSPHOGLUCONOLACTONASE"/>
    <property type="match status" value="1"/>
</dbReference>
<dbReference type="Pfam" id="PF10282">
    <property type="entry name" value="Lactonase"/>
    <property type="match status" value="1"/>
</dbReference>
<proteinExistence type="inferred from homology"/>
<keyword evidence="2" id="KW-0313">Glucose metabolism</keyword>
<gene>
    <name evidence="3" type="ORF">HNQ61_005242</name>
</gene>
<dbReference type="GO" id="GO:0016853">
    <property type="term" value="F:isomerase activity"/>
    <property type="evidence" value="ECO:0007669"/>
    <property type="project" value="UniProtKB-KW"/>
</dbReference>
<dbReference type="GO" id="GO:0006006">
    <property type="term" value="P:glucose metabolic process"/>
    <property type="evidence" value="ECO:0007669"/>
    <property type="project" value="UniProtKB-KW"/>
</dbReference>
<dbReference type="PANTHER" id="PTHR30344">
    <property type="entry name" value="6-PHOSPHOGLUCONOLACTONASE-RELATED"/>
    <property type="match status" value="1"/>
</dbReference>
<evidence type="ECO:0000256" key="2">
    <source>
        <dbReference type="ARBA" id="ARBA00022526"/>
    </source>
</evidence>
<dbReference type="InterPro" id="IPR015943">
    <property type="entry name" value="WD40/YVTN_repeat-like_dom_sf"/>
</dbReference>
<accession>A0A841H605</accession>
<evidence type="ECO:0000313" key="3">
    <source>
        <dbReference type="EMBL" id="MBB6073571.1"/>
    </source>
</evidence>
<keyword evidence="2" id="KW-0119">Carbohydrate metabolism</keyword>
<dbReference type="InterPro" id="IPR011044">
    <property type="entry name" value="Quino_amine_DH_bsu"/>
</dbReference>
<keyword evidence="4" id="KW-1185">Reference proteome</keyword>
<dbReference type="GO" id="GO:0017057">
    <property type="term" value="F:6-phosphogluconolactonase activity"/>
    <property type="evidence" value="ECO:0007669"/>
    <property type="project" value="TreeGrafter"/>
</dbReference>
<dbReference type="RefSeq" id="WP_170034197.1">
    <property type="nucleotide sequence ID" value="NZ_JABDTL010000001.1"/>
</dbReference>
<dbReference type="EMBL" id="JACHIA010000026">
    <property type="protein sequence ID" value="MBB6073571.1"/>
    <property type="molecule type" value="Genomic_DNA"/>
</dbReference>
<dbReference type="Proteomes" id="UP000582837">
    <property type="component" value="Unassembled WGS sequence"/>
</dbReference>
<evidence type="ECO:0000256" key="1">
    <source>
        <dbReference type="ARBA" id="ARBA00005564"/>
    </source>
</evidence>
<keyword evidence="3" id="KW-0413">Isomerase</keyword>
<evidence type="ECO:0000313" key="4">
    <source>
        <dbReference type="Proteomes" id="UP000582837"/>
    </source>
</evidence>
<reference evidence="3 4" key="1">
    <citation type="submission" date="2020-08" db="EMBL/GenBank/DDBJ databases">
        <title>Genomic Encyclopedia of Type Strains, Phase IV (KMG-IV): sequencing the most valuable type-strain genomes for metagenomic binning, comparative biology and taxonomic classification.</title>
        <authorList>
            <person name="Goeker M."/>
        </authorList>
    </citation>
    <scope>NUCLEOTIDE SEQUENCE [LARGE SCALE GENOMIC DNA]</scope>
    <source>
        <strain evidence="3 4">DSM 29007</strain>
    </source>
</reference>
<comment type="caution">
    <text evidence="3">The sequence shown here is derived from an EMBL/GenBank/DDBJ whole genome shotgun (WGS) entry which is preliminary data.</text>
</comment>
<protein>
    <submittedName>
        <fullName evidence="3">6-phosphogluconolactonase (Cycloisomerase 2 family)</fullName>
    </submittedName>
</protein>
<dbReference type="InterPro" id="IPR050282">
    <property type="entry name" value="Cycloisomerase_2"/>
</dbReference>
<dbReference type="SUPFAM" id="SSF50969">
    <property type="entry name" value="YVTN repeat-like/Quinoprotein amine dehydrogenase"/>
    <property type="match status" value="1"/>
</dbReference>
<sequence length="383" mass="38791">MKAWWILAAAALPLAACDGVFDSDDDDNNNAGAVFTMNNAASANYVIVFQRFDDGTLARVDSVATGGRGSGPHPVFGADPLESQDAVILSSDNRLLFVTNAGSNEVTSFRVSSSGALTRVSTVSSGGVMPVSLAHNGDVLYVVNAMNGGNISGFRVGTDGTLTALSGSTRPLSGAAMTGPGSIRITPNGQAIIVTEKMTNNLVLYGLNNGVTATGPTVIPSPGPTPFGADFDASGRYILSIGNIGPNRAAVMDGSSVASLVFSGNGVTPVAAAVPTTETAACWIQTTPDGRYAYTTNTGSGTITGFSIGSNGALTRMRSDGVSGSTGAMSMPLDMAYADGYLYALTAGDRGIHVFRVGSDGSLTPQNNLTGAFPVSVTGLAAF</sequence>
<comment type="similarity">
    <text evidence="1">Belongs to the cycloisomerase 2 family.</text>
</comment>
<name>A0A841H605_9BACT</name>
<dbReference type="AlphaFoldDB" id="A0A841H605"/>